<feature type="transmembrane region" description="Helical" evidence="1">
    <location>
        <begin position="15"/>
        <end position="34"/>
    </location>
</feature>
<keyword evidence="1" id="KW-0472">Membrane</keyword>
<evidence type="ECO:0008006" key="4">
    <source>
        <dbReference type="Google" id="ProtNLM"/>
    </source>
</evidence>
<reference evidence="2 3" key="1">
    <citation type="submission" date="2019-02" db="EMBL/GenBank/DDBJ databases">
        <title>Deep-cultivation of Planctomycetes and their phenomic and genomic characterization uncovers novel biology.</title>
        <authorList>
            <person name="Wiegand S."/>
            <person name="Jogler M."/>
            <person name="Boedeker C."/>
            <person name="Pinto D."/>
            <person name="Vollmers J."/>
            <person name="Rivas-Marin E."/>
            <person name="Kohn T."/>
            <person name="Peeters S.H."/>
            <person name="Heuer A."/>
            <person name="Rast P."/>
            <person name="Oberbeckmann S."/>
            <person name="Bunk B."/>
            <person name="Jeske O."/>
            <person name="Meyerdierks A."/>
            <person name="Storesund J.E."/>
            <person name="Kallscheuer N."/>
            <person name="Luecker S."/>
            <person name="Lage O.M."/>
            <person name="Pohl T."/>
            <person name="Merkel B.J."/>
            <person name="Hornburger P."/>
            <person name="Mueller R.-W."/>
            <person name="Bruemmer F."/>
            <person name="Labrenz M."/>
            <person name="Spormann A.M."/>
            <person name="Op den Camp H."/>
            <person name="Overmann J."/>
            <person name="Amann R."/>
            <person name="Jetten M.S.M."/>
            <person name="Mascher T."/>
            <person name="Medema M.H."/>
            <person name="Devos D.P."/>
            <person name="Kaster A.-K."/>
            <person name="Ovreas L."/>
            <person name="Rohde M."/>
            <person name="Galperin M.Y."/>
            <person name="Jogler C."/>
        </authorList>
    </citation>
    <scope>NUCLEOTIDE SEQUENCE [LARGE SCALE GENOMIC DNA]</scope>
    <source>
        <strain evidence="2 3">Mal48</strain>
    </source>
</reference>
<feature type="transmembrane region" description="Helical" evidence="1">
    <location>
        <begin position="141"/>
        <end position="159"/>
    </location>
</feature>
<dbReference type="EMBL" id="CP036267">
    <property type="protein sequence ID" value="QDT33557.1"/>
    <property type="molecule type" value="Genomic_DNA"/>
</dbReference>
<dbReference type="Proteomes" id="UP000315724">
    <property type="component" value="Chromosome"/>
</dbReference>
<dbReference type="OrthoDB" id="227142at2"/>
<name>A0A517QPP1_9PLAN</name>
<feature type="transmembrane region" description="Helical" evidence="1">
    <location>
        <begin position="90"/>
        <end position="110"/>
    </location>
</feature>
<gene>
    <name evidence="2" type="ORF">Mal48_28100</name>
</gene>
<proteinExistence type="predicted"/>
<protein>
    <recommendedName>
        <fullName evidence="4">Glycosyltransferase RgtA/B/C/D-like domain-containing protein</fullName>
    </recommendedName>
</protein>
<accession>A0A517QPP1</accession>
<sequence>MIQDSNGPRPHLKDLFLPGLAAGILLIALGPLFLRLPVTNDAVLYDLEARWMKAGVLPYRDIVEANFPGVLVIHSLTRSSLGESNEALRIVDLTIVCTMLLLLLACVVKGTGSYRFGGWSAVFGLLFYLSLSEWCHCQRDIWLLLPAVGGCLLRILQVQRQATATSAKIFVHSLIEGCVWGLGIWLKPHLLIVCVVVWVMSIFMIQGWKRKAIDGSGLLAGGVIMGAIGLWSLMRLGALEAFLVSLREWNPGYLEARSQNWTLARYKVMNIILAPWTLLHLVAIPLSSLSVSRYLLEQFALPLAREERISLVKMLFATRQNLQTNSKDALQPAARNDQAFVRALLSAVYLFWLLQAHFLQHLFDYVHIPAILLSIGVLGVHAGQYRLLRTPAILLPLILLGLWRSPFTDANQMRLWEPATQGDLTPAETESLARLPNPKWEDLAEIESFLRDQNVHERDVLMFNSDLVTLYWNLNLTSPTPYVYLFELQNYFPERKELIDAAMINGPQKFVITDLVSCGMPSRSAEEIGPEGPLAPPPGYTRANLKAYPWSEPVVFRSGRYLVHKVRTEPVSE</sequence>
<evidence type="ECO:0000313" key="2">
    <source>
        <dbReference type="EMBL" id="QDT33557.1"/>
    </source>
</evidence>
<feature type="transmembrane region" description="Helical" evidence="1">
    <location>
        <begin position="179"/>
        <end position="205"/>
    </location>
</feature>
<feature type="transmembrane region" description="Helical" evidence="1">
    <location>
        <begin position="116"/>
        <end position="134"/>
    </location>
</feature>
<feature type="transmembrane region" description="Helical" evidence="1">
    <location>
        <begin position="362"/>
        <end position="380"/>
    </location>
</feature>
<feature type="transmembrane region" description="Helical" evidence="1">
    <location>
        <begin position="339"/>
        <end position="356"/>
    </location>
</feature>
<dbReference type="KEGG" id="tpol:Mal48_28100"/>
<feature type="transmembrane region" description="Helical" evidence="1">
    <location>
        <begin position="271"/>
        <end position="296"/>
    </location>
</feature>
<feature type="transmembrane region" description="Helical" evidence="1">
    <location>
        <begin position="217"/>
        <end position="234"/>
    </location>
</feature>
<keyword evidence="1" id="KW-1133">Transmembrane helix</keyword>
<dbReference type="AlphaFoldDB" id="A0A517QPP1"/>
<evidence type="ECO:0000256" key="1">
    <source>
        <dbReference type="SAM" id="Phobius"/>
    </source>
</evidence>
<dbReference type="RefSeq" id="WP_145200020.1">
    <property type="nucleotide sequence ID" value="NZ_CP036267.1"/>
</dbReference>
<keyword evidence="1" id="KW-0812">Transmembrane</keyword>
<organism evidence="2 3">
    <name type="scientific">Thalassoglobus polymorphus</name>
    <dbReference type="NCBI Taxonomy" id="2527994"/>
    <lineage>
        <taxon>Bacteria</taxon>
        <taxon>Pseudomonadati</taxon>
        <taxon>Planctomycetota</taxon>
        <taxon>Planctomycetia</taxon>
        <taxon>Planctomycetales</taxon>
        <taxon>Planctomycetaceae</taxon>
        <taxon>Thalassoglobus</taxon>
    </lineage>
</organism>
<keyword evidence="3" id="KW-1185">Reference proteome</keyword>
<evidence type="ECO:0000313" key="3">
    <source>
        <dbReference type="Proteomes" id="UP000315724"/>
    </source>
</evidence>